<dbReference type="NCBIfam" id="TIGR04183">
    <property type="entry name" value="Por_Secre_tail"/>
    <property type="match status" value="1"/>
</dbReference>
<gene>
    <name evidence="1" type="ORF">OM075_21050</name>
</gene>
<proteinExistence type="predicted"/>
<comment type="caution">
    <text evidence="1">The sequence shown here is derived from an EMBL/GenBank/DDBJ whole genome shotgun (WGS) entry which is preliminary data.</text>
</comment>
<dbReference type="Gene3D" id="2.60.40.10">
    <property type="entry name" value="Immunoglobulins"/>
    <property type="match status" value="1"/>
</dbReference>
<sequence>MIKNTTPLNKYWTLSIICLILSFTQIKAEENIAPLADVTTSKVSDWESLAAVNDGFEPTMSSDVSHGRYGNWPSPGAYNWVQYEWPVECTINSVKIYWADDNDGLRLPDVAYIEYFENGDWSTTQFPVPTVINQYNEVSLNGISTNKIRVQMMNNTQSTGIIEFQVYAEPVDLTPPSAPGKPAVVSINNSSITIEYNAATDNVGIAGYDIILDNEVVASTTNTTATISNLPESKLCFLKVRANDTNGSYSLSEGIWVFTGSDQEQRTAWEWPAYNPTINQDFSEEIANLAMPTQDLPDCNNIEGTISDRWWSFVYGPNKREEITDAAVYPMLDRLNTDFAYLRNEMGWPADRRNRNGYRSAVYLYGSGLCTDNADNTATGGWMGSTWYNGQSWPMILASYYPVYSFDPDCPYAVWDKNTQMYNMVHEGIHALFVSMPGCTSASWFHEAANTWLQQTMEAQRTGEYSSTGYLNSTTYLAPFMPIECYRGWLQDGSFGGPAIEGVYQTDESGTSLCTWRNLLGGNQYGNSFPTFLAQTLGDGSIKWIWQNSTGRVLDAIGSGIGEKQVRKLIMEYRAKQALLDMKEWTGALKSILNSFSGTTITAEYEPKWIDCESWIATPYAKTTLDPSTQILTPEYRTTPGWSGANQIPLNVSGMSVGETVLVDFMPLDQNMTCQLVYRDTNGNPVYGKPVSAGECGIKLETLPANNVVIAVITNTDYIYEGEETRKKHFDYRLKLVNGVAQTANIYKKWFYYDAAIVDDPLPTTVTKVDNRNTKAPRLLSYNDNDYQLVDLSNQENTVKIFNLTGTCIYTETVSSTNYIVDTDALPTKGMYLLIVSSNNQKYCYKILKK</sequence>
<dbReference type="RefSeq" id="WP_301192525.1">
    <property type="nucleotide sequence ID" value="NZ_JAPDPJ010000074.1"/>
</dbReference>
<name>A0AAE3SGY4_9BACT</name>
<dbReference type="EMBL" id="JAPDPJ010000074">
    <property type="protein sequence ID" value="MCW3788968.1"/>
    <property type="molecule type" value="Genomic_DNA"/>
</dbReference>
<dbReference type="InterPro" id="IPR036116">
    <property type="entry name" value="FN3_sf"/>
</dbReference>
<dbReference type="Proteomes" id="UP001209229">
    <property type="component" value="Unassembled WGS sequence"/>
</dbReference>
<dbReference type="InterPro" id="IPR013783">
    <property type="entry name" value="Ig-like_fold"/>
</dbReference>
<accession>A0AAE3SGY4</accession>
<protein>
    <submittedName>
        <fullName evidence="1">T9SS type A sorting domain-containing protein</fullName>
    </submittedName>
</protein>
<organism evidence="1 2">
    <name type="scientific">Plebeiibacterium sediminum</name>
    <dbReference type="NCBI Taxonomy" id="2992112"/>
    <lineage>
        <taxon>Bacteria</taxon>
        <taxon>Pseudomonadati</taxon>
        <taxon>Bacteroidota</taxon>
        <taxon>Bacteroidia</taxon>
        <taxon>Marinilabiliales</taxon>
        <taxon>Marinilabiliaceae</taxon>
        <taxon>Plebeiibacterium</taxon>
    </lineage>
</organism>
<keyword evidence="2" id="KW-1185">Reference proteome</keyword>
<reference evidence="1" key="1">
    <citation type="submission" date="2022-10" db="EMBL/GenBank/DDBJ databases">
        <authorList>
            <person name="Yu W.X."/>
        </authorList>
    </citation>
    <scope>NUCLEOTIDE SEQUENCE</scope>
    <source>
        <strain evidence="1">AAT</strain>
    </source>
</reference>
<evidence type="ECO:0000313" key="1">
    <source>
        <dbReference type="EMBL" id="MCW3788968.1"/>
    </source>
</evidence>
<dbReference type="Gene3D" id="2.60.120.260">
    <property type="entry name" value="Galactose-binding domain-like"/>
    <property type="match status" value="1"/>
</dbReference>
<dbReference type="AlphaFoldDB" id="A0AAE3SGY4"/>
<dbReference type="SUPFAM" id="SSF49265">
    <property type="entry name" value="Fibronectin type III"/>
    <property type="match status" value="1"/>
</dbReference>
<evidence type="ECO:0000313" key="2">
    <source>
        <dbReference type="Proteomes" id="UP001209229"/>
    </source>
</evidence>
<dbReference type="InterPro" id="IPR026444">
    <property type="entry name" value="Secre_tail"/>
</dbReference>